<dbReference type="AlphaFoldDB" id="W8SNT6"/>
<name>W8SNT6_9RHOB</name>
<dbReference type="InterPro" id="IPR009394">
    <property type="entry name" value="MmcB-like"/>
</dbReference>
<evidence type="ECO:0000313" key="1">
    <source>
        <dbReference type="EMBL" id="AHM04200.1"/>
    </source>
</evidence>
<sequence length="180" mass="19928">MTPDGLRQGVARSHGLVHVRGMFQSWPMTDTSLTPTIDALMPGQVLARGVCRHLSAHGFATLEEFTPDRGKRLDVMALGPKGELWVIECKSSRADFTSDSKWTGYLDWGDRYFWAVDEAFPTDLLPPDTGLIIADGYDAEILRMGPEAKLAGARRKAVTQRFARIAAQRLQMLRDPGAVL</sequence>
<evidence type="ECO:0000313" key="2">
    <source>
        <dbReference type="Proteomes" id="UP000019593"/>
    </source>
</evidence>
<dbReference type="Pfam" id="PF06319">
    <property type="entry name" value="MmcB-like"/>
    <property type="match status" value="1"/>
</dbReference>
<dbReference type="HOGENOM" id="CLU_114402_0_0_5"/>
<dbReference type="EMBL" id="CP004372">
    <property type="protein sequence ID" value="AHM04200.1"/>
    <property type="molecule type" value="Genomic_DNA"/>
</dbReference>
<dbReference type="eggNOG" id="COG5321">
    <property type="taxonomic scope" value="Bacteria"/>
</dbReference>
<dbReference type="STRING" id="1294273.roselon_01836"/>
<dbReference type="PATRIC" id="fig|1294273.3.peg.1809"/>
<dbReference type="InterPro" id="IPR011335">
    <property type="entry name" value="Restrct_endonuc-II-like"/>
</dbReference>
<dbReference type="Proteomes" id="UP000019593">
    <property type="component" value="Chromosome"/>
</dbReference>
<reference evidence="1 2" key="1">
    <citation type="submission" date="2013-03" db="EMBL/GenBank/DDBJ databases">
        <authorList>
            <person name="Fiebig A."/>
            <person name="Goeker M."/>
            <person name="Klenk H.-P.P."/>
        </authorList>
    </citation>
    <scope>NUCLEOTIDE SEQUENCE [LARGE SCALE GENOMIC DNA]</scope>
    <source>
        <strain evidence="2">DSM 19469</strain>
    </source>
</reference>
<accession>W8SNT6</accession>
<gene>
    <name evidence="1" type="ORF">roselon_01836</name>
</gene>
<dbReference type="GO" id="GO:0003746">
    <property type="term" value="F:translation elongation factor activity"/>
    <property type="evidence" value="ECO:0007669"/>
    <property type="project" value="UniProtKB-KW"/>
</dbReference>
<dbReference type="KEGG" id="red:roselon_01836"/>
<keyword evidence="2" id="KW-1185">Reference proteome</keyword>
<organism evidence="1 2">
    <name type="scientific">Roseicyclus elongatus DSM 19469</name>
    <dbReference type="NCBI Taxonomy" id="1294273"/>
    <lineage>
        <taxon>Bacteria</taxon>
        <taxon>Pseudomonadati</taxon>
        <taxon>Pseudomonadota</taxon>
        <taxon>Alphaproteobacteria</taxon>
        <taxon>Rhodobacterales</taxon>
        <taxon>Roseobacteraceae</taxon>
        <taxon>Roseicyclus</taxon>
    </lineage>
</organism>
<dbReference type="SUPFAM" id="SSF52980">
    <property type="entry name" value="Restriction endonuclease-like"/>
    <property type="match status" value="1"/>
</dbReference>
<keyword evidence="1" id="KW-0251">Elongation factor</keyword>
<protein>
    <submittedName>
        <fullName evidence="1">Transcription elongation factor</fullName>
    </submittedName>
</protein>
<keyword evidence="1" id="KW-0648">Protein biosynthesis</keyword>
<proteinExistence type="predicted"/>